<evidence type="ECO:0000313" key="1">
    <source>
        <dbReference type="EMBL" id="KAJ6829477.1"/>
    </source>
</evidence>
<protein>
    <submittedName>
        <fullName evidence="1">Uncharacterized protein</fullName>
    </submittedName>
</protein>
<accession>A0AAX6GME6</accession>
<sequence length="43" mass="5323">MFQCFEVGCPKRERCMYFWILKCNGDMLVKQKLEKERYILKCN</sequence>
<dbReference type="AlphaFoldDB" id="A0AAX6GME6"/>
<dbReference type="Proteomes" id="UP001140949">
    <property type="component" value="Unassembled WGS sequence"/>
</dbReference>
<evidence type="ECO:0000313" key="2">
    <source>
        <dbReference type="Proteomes" id="UP001140949"/>
    </source>
</evidence>
<name>A0AAX6GME6_IRIPA</name>
<keyword evidence="2" id="KW-1185">Reference proteome</keyword>
<proteinExistence type="predicted"/>
<gene>
    <name evidence="1" type="ORF">M6B38_357770</name>
</gene>
<dbReference type="EMBL" id="JANAVB010018599">
    <property type="protein sequence ID" value="KAJ6829477.1"/>
    <property type="molecule type" value="Genomic_DNA"/>
</dbReference>
<reference evidence="1" key="1">
    <citation type="journal article" date="2023" name="GigaByte">
        <title>Genome assembly of the bearded iris, Iris pallida Lam.</title>
        <authorList>
            <person name="Bruccoleri R.E."/>
            <person name="Oakeley E.J."/>
            <person name="Faust A.M.E."/>
            <person name="Altorfer M."/>
            <person name="Dessus-Babus S."/>
            <person name="Burckhardt D."/>
            <person name="Oertli M."/>
            <person name="Naumann U."/>
            <person name="Petersen F."/>
            <person name="Wong J."/>
        </authorList>
    </citation>
    <scope>NUCLEOTIDE SEQUENCE</scope>
    <source>
        <strain evidence="1">GSM-AAB239-AS_SAM_17_03QT</strain>
    </source>
</reference>
<reference evidence="1" key="2">
    <citation type="submission" date="2023-04" db="EMBL/GenBank/DDBJ databases">
        <authorList>
            <person name="Bruccoleri R.E."/>
            <person name="Oakeley E.J."/>
            <person name="Faust A.-M."/>
            <person name="Dessus-Babus S."/>
            <person name="Altorfer M."/>
            <person name="Burckhardt D."/>
            <person name="Oertli M."/>
            <person name="Naumann U."/>
            <person name="Petersen F."/>
            <person name="Wong J."/>
        </authorList>
    </citation>
    <scope>NUCLEOTIDE SEQUENCE</scope>
    <source>
        <strain evidence="1">GSM-AAB239-AS_SAM_17_03QT</strain>
        <tissue evidence="1">Leaf</tissue>
    </source>
</reference>
<comment type="caution">
    <text evidence="1">The sequence shown here is derived from an EMBL/GenBank/DDBJ whole genome shotgun (WGS) entry which is preliminary data.</text>
</comment>
<organism evidence="1 2">
    <name type="scientific">Iris pallida</name>
    <name type="common">Sweet iris</name>
    <dbReference type="NCBI Taxonomy" id="29817"/>
    <lineage>
        <taxon>Eukaryota</taxon>
        <taxon>Viridiplantae</taxon>
        <taxon>Streptophyta</taxon>
        <taxon>Embryophyta</taxon>
        <taxon>Tracheophyta</taxon>
        <taxon>Spermatophyta</taxon>
        <taxon>Magnoliopsida</taxon>
        <taxon>Liliopsida</taxon>
        <taxon>Asparagales</taxon>
        <taxon>Iridaceae</taxon>
        <taxon>Iridoideae</taxon>
        <taxon>Irideae</taxon>
        <taxon>Iris</taxon>
    </lineage>
</organism>